<dbReference type="Proteomes" id="UP000789396">
    <property type="component" value="Unassembled WGS sequence"/>
</dbReference>
<comment type="caution">
    <text evidence="1">The sequence shown here is derived from an EMBL/GenBank/DDBJ whole genome shotgun (WGS) entry which is preliminary data.</text>
</comment>
<name>A0A9N9NUR4_9GLOM</name>
<reference evidence="1" key="1">
    <citation type="submission" date="2021-06" db="EMBL/GenBank/DDBJ databases">
        <authorList>
            <person name="Kallberg Y."/>
            <person name="Tangrot J."/>
            <person name="Rosling A."/>
        </authorList>
    </citation>
    <scope>NUCLEOTIDE SEQUENCE</scope>
    <source>
        <strain evidence="1">IN212</strain>
    </source>
</reference>
<evidence type="ECO:0000313" key="2">
    <source>
        <dbReference type="Proteomes" id="UP000789396"/>
    </source>
</evidence>
<evidence type="ECO:0000313" key="1">
    <source>
        <dbReference type="EMBL" id="CAG8762594.1"/>
    </source>
</evidence>
<dbReference type="EMBL" id="CAJVPZ010041860">
    <property type="protein sequence ID" value="CAG8762594.1"/>
    <property type="molecule type" value="Genomic_DNA"/>
</dbReference>
<organism evidence="1 2">
    <name type="scientific">Racocetra fulgida</name>
    <dbReference type="NCBI Taxonomy" id="60492"/>
    <lineage>
        <taxon>Eukaryota</taxon>
        <taxon>Fungi</taxon>
        <taxon>Fungi incertae sedis</taxon>
        <taxon>Mucoromycota</taxon>
        <taxon>Glomeromycotina</taxon>
        <taxon>Glomeromycetes</taxon>
        <taxon>Diversisporales</taxon>
        <taxon>Gigasporaceae</taxon>
        <taxon>Racocetra</taxon>
    </lineage>
</organism>
<gene>
    <name evidence="1" type="ORF">RFULGI_LOCUS14426</name>
</gene>
<keyword evidence="2" id="KW-1185">Reference proteome</keyword>
<protein>
    <submittedName>
        <fullName evidence="1">3203_t:CDS:1</fullName>
    </submittedName>
</protein>
<dbReference type="AlphaFoldDB" id="A0A9N9NUR4"/>
<proteinExistence type="predicted"/>
<sequence>MNLICSTRFTIPKRETINFITGDIMGKGEIRIIDVKIDDQGNPDYDKQNYE</sequence>
<accession>A0A9N9NUR4</accession>